<accession>A0A7T8KG23</accession>
<organism evidence="1 2">
    <name type="scientific">Caligus rogercresseyi</name>
    <name type="common">Sea louse</name>
    <dbReference type="NCBI Taxonomy" id="217165"/>
    <lineage>
        <taxon>Eukaryota</taxon>
        <taxon>Metazoa</taxon>
        <taxon>Ecdysozoa</taxon>
        <taxon>Arthropoda</taxon>
        <taxon>Crustacea</taxon>
        <taxon>Multicrustacea</taxon>
        <taxon>Hexanauplia</taxon>
        <taxon>Copepoda</taxon>
        <taxon>Siphonostomatoida</taxon>
        <taxon>Caligidae</taxon>
        <taxon>Caligus</taxon>
    </lineage>
</organism>
<evidence type="ECO:0000313" key="2">
    <source>
        <dbReference type="Proteomes" id="UP000595437"/>
    </source>
</evidence>
<dbReference type="EMBL" id="CP045894">
    <property type="protein sequence ID" value="QQP55181.1"/>
    <property type="molecule type" value="Genomic_DNA"/>
</dbReference>
<gene>
    <name evidence="1" type="ORF">FKW44_008284</name>
</gene>
<name>A0A7T8KG23_CALRO</name>
<evidence type="ECO:0000313" key="1">
    <source>
        <dbReference type="EMBL" id="QQP55181.1"/>
    </source>
</evidence>
<sequence>MSQKMGGLGLVDFQGLWKTLLYSWCKRITEKGSVWAEIINLQLMKTNGKN</sequence>
<proteinExistence type="predicted"/>
<reference evidence="2" key="1">
    <citation type="submission" date="2021-01" db="EMBL/GenBank/DDBJ databases">
        <title>Caligus Genome Assembly.</title>
        <authorList>
            <person name="Gallardo-Escarate C."/>
        </authorList>
    </citation>
    <scope>NUCLEOTIDE SEQUENCE [LARGE SCALE GENOMIC DNA]</scope>
</reference>
<dbReference type="AlphaFoldDB" id="A0A7T8KG23"/>
<dbReference type="Proteomes" id="UP000595437">
    <property type="component" value="Chromosome 5"/>
</dbReference>
<protein>
    <submittedName>
        <fullName evidence="1">Uncharacterized protein</fullName>
    </submittedName>
</protein>
<keyword evidence="2" id="KW-1185">Reference proteome</keyword>